<reference evidence="2" key="1">
    <citation type="submission" date="2022-08" db="EMBL/GenBank/DDBJ databases">
        <authorList>
            <person name="Marques A."/>
        </authorList>
    </citation>
    <scope>NUCLEOTIDE SEQUENCE</scope>
    <source>
        <strain evidence="2">RhyPub2mFocal</strain>
        <tissue evidence="2">Leaves</tissue>
    </source>
</reference>
<sequence>MVNKQKMEIKLSVQDKKKRKKALATAAGVDGIISVKLGDDNRLVVVGEGTDVIELTTLLRKKLGYAEVISVTSVEENPGTGEDDMPNTSTQGNNDTNYQHGVPSPYDYPYRYPHWWVEYN</sequence>
<evidence type="ECO:0000313" key="2">
    <source>
        <dbReference type="EMBL" id="KAJ4763223.1"/>
    </source>
</evidence>
<organism evidence="2 3">
    <name type="scientific">Rhynchospora pubera</name>
    <dbReference type="NCBI Taxonomy" id="906938"/>
    <lineage>
        <taxon>Eukaryota</taxon>
        <taxon>Viridiplantae</taxon>
        <taxon>Streptophyta</taxon>
        <taxon>Embryophyta</taxon>
        <taxon>Tracheophyta</taxon>
        <taxon>Spermatophyta</taxon>
        <taxon>Magnoliopsida</taxon>
        <taxon>Liliopsida</taxon>
        <taxon>Poales</taxon>
        <taxon>Cyperaceae</taxon>
        <taxon>Cyperoideae</taxon>
        <taxon>Rhynchosporeae</taxon>
        <taxon>Rhynchospora</taxon>
    </lineage>
</organism>
<feature type="compositionally biased region" description="Polar residues" evidence="1">
    <location>
        <begin position="86"/>
        <end position="99"/>
    </location>
</feature>
<keyword evidence="3" id="KW-1185">Reference proteome</keyword>
<dbReference type="AlphaFoldDB" id="A0AAV8DAI2"/>
<dbReference type="Proteomes" id="UP001140206">
    <property type="component" value="Chromosome 4"/>
</dbReference>
<dbReference type="EMBL" id="JAMFTS010000004">
    <property type="protein sequence ID" value="KAJ4763223.1"/>
    <property type="molecule type" value="Genomic_DNA"/>
</dbReference>
<dbReference type="PANTHER" id="PTHR46371">
    <property type="entry name" value="OS04G0464100 PROTEIN"/>
    <property type="match status" value="1"/>
</dbReference>
<dbReference type="InterPro" id="IPR044296">
    <property type="entry name" value="HIPP46"/>
</dbReference>
<dbReference type="Gene3D" id="3.30.70.100">
    <property type="match status" value="1"/>
</dbReference>
<evidence type="ECO:0000256" key="1">
    <source>
        <dbReference type="SAM" id="MobiDB-lite"/>
    </source>
</evidence>
<feature type="region of interest" description="Disordered" evidence="1">
    <location>
        <begin position="73"/>
        <end position="103"/>
    </location>
</feature>
<proteinExistence type="predicted"/>
<comment type="caution">
    <text evidence="2">The sequence shown here is derived from an EMBL/GenBank/DDBJ whole genome shotgun (WGS) entry which is preliminary data.</text>
</comment>
<evidence type="ECO:0000313" key="3">
    <source>
        <dbReference type="Proteomes" id="UP001140206"/>
    </source>
</evidence>
<protein>
    <submittedName>
        <fullName evidence="2">Heavy metal transport/detoxification superfamily protein</fullName>
    </submittedName>
</protein>
<name>A0AAV8DAI2_9POAL</name>
<accession>A0AAV8DAI2</accession>
<gene>
    <name evidence="2" type="ORF">LUZ62_073598</name>
</gene>